<dbReference type="KEGG" id="lant:TUM19329_15930"/>
<evidence type="ECO:0000313" key="1">
    <source>
        <dbReference type="EMBL" id="BCA95232.1"/>
    </source>
</evidence>
<reference evidence="1" key="1">
    <citation type="journal article" date="2020" name="Microbiol. Resour. Announc.">
        <title>Complete Genome Sequence of Novel Psychrotolerant Legionella Strain TUM19329, Isolated from Antarctic Lake Sediment.</title>
        <authorList>
            <person name="Shimada S."/>
            <person name="Nakai R."/>
            <person name="Aoki K."/>
            <person name="Shimoeda N."/>
            <person name="Ohno G."/>
            <person name="Miyazaki Y."/>
            <person name="Kudoh S."/>
            <person name="Imura S."/>
            <person name="Watanabe K."/>
            <person name="Ishii Y."/>
            <person name="Tateda K."/>
        </authorList>
    </citation>
    <scope>NUCLEOTIDE SEQUENCE [LARGE SCALE GENOMIC DNA]</scope>
    <source>
        <strain evidence="1">TUM19329</strain>
    </source>
</reference>
<sequence>MNKYLVVILIALGLTSCNVKNEQYYLSNPKELQKALKACPNQTPQGLSCQQLEQIGGRMNRLAYQLQSNPQAFGNKILVLQQAISNQQLALKKNSSSKELQASLALNQRNLVDYMAVVKWLESPES</sequence>
<dbReference type="EMBL" id="AP022839">
    <property type="protein sequence ID" value="BCA95232.1"/>
    <property type="molecule type" value="Genomic_DNA"/>
</dbReference>
<dbReference type="RefSeq" id="WP_173236877.1">
    <property type="nucleotide sequence ID" value="NZ_AP022839.1"/>
</dbReference>
<dbReference type="AlphaFoldDB" id="A0A6F8T5C7"/>
<protein>
    <recommendedName>
        <fullName evidence="3">Secreted endonuclease</fullName>
    </recommendedName>
</protein>
<evidence type="ECO:0000313" key="2">
    <source>
        <dbReference type="Proteomes" id="UP000502894"/>
    </source>
</evidence>
<evidence type="ECO:0008006" key="3">
    <source>
        <dbReference type="Google" id="ProtNLM"/>
    </source>
</evidence>
<name>A0A6F8T5C7_9GAMM</name>
<gene>
    <name evidence="1" type="ORF">TUM19329_15930</name>
</gene>
<dbReference type="PROSITE" id="PS51257">
    <property type="entry name" value="PROKAR_LIPOPROTEIN"/>
    <property type="match status" value="1"/>
</dbReference>
<keyword evidence="2" id="KW-1185">Reference proteome</keyword>
<dbReference type="Proteomes" id="UP000502894">
    <property type="component" value="Chromosome"/>
</dbReference>
<proteinExistence type="predicted"/>
<accession>A0A6F8T5C7</accession>
<organism evidence="1 2">
    <name type="scientific">Legionella antarctica</name>
    <dbReference type="NCBI Taxonomy" id="2708020"/>
    <lineage>
        <taxon>Bacteria</taxon>
        <taxon>Pseudomonadati</taxon>
        <taxon>Pseudomonadota</taxon>
        <taxon>Gammaproteobacteria</taxon>
        <taxon>Legionellales</taxon>
        <taxon>Legionellaceae</taxon>
        <taxon>Legionella</taxon>
    </lineage>
</organism>